<dbReference type="PANTHER" id="PTHR35790">
    <property type="entry name" value="HTH-TYPE TRANSCRIPTIONAL REGULATOR PCHR"/>
    <property type="match status" value="1"/>
</dbReference>
<proteinExistence type="predicted"/>
<evidence type="ECO:0000256" key="3">
    <source>
        <dbReference type="ARBA" id="ARBA00023163"/>
    </source>
</evidence>
<sequence length="159" mass="17664">MRNRKQTQKTISQLLTHRLTALSGALTRSAGLRYRREFDVSLGEWSALGLLGQDPQLTVNRLAARAGVDKAQMSRILSKLVERGYIEREPGARRSTRLTLTASGKDIYAGLLGAANERDAELHGSIEPAKMQIFEEVLEQLTARAREIEATEMDQSPES</sequence>
<keyword evidence="1" id="KW-0805">Transcription regulation</keyword>
<dbReference type="RefSeq" id="WP_090707902.1">
    <property type="nucleotide sequence ID" value="NZ_FOVM01000001.1"/>
</dbReference>
<dbReference type="Pfam" id="PF12802">
    <property type="entry name" value="MarR_2"/>
    <property type="match status" value="1"/>
</dbReference>
<dbReference type="InterPro" id="IPR036390">
    <property type="entry name" value="WH_DNA-bd_sf"/>
</dbReference>
<dbReference type="PANTHER" id="PTHR35790:SF4">
    <property type="entry name" value="HTH-TYPE TRANSCRIPTIONAL REGULATOR PCHR"/>
    <property type="match status" value="1"/>
</dbReference>
<dbReference type="OrthoDB" id="8781857at2"/>
<evidence type="ECO:0000259" key="4">
    <source>
        <dbReference type="PROSITE" id="PS50995"/>
    </source>
</evidence>
<dbReference type="Proteomes" id="UP000198867">
    <property type="component" value="Unassembled WGS sequence"/>
</dbReference>
<dbReference type="SUPFAM" id="SSF46785">
    <property type="entry name" value="Winged helix' DNA-binding domain"/>
    <property type="match status" value="1"/>
</dbReference>
<dbReference type="InterPro" id="IPR000835">
    <property type="entry name" value="HTH_MarR-typ"/>
</dbReference>
<dbReference type="AlphaFoldDB" id="A0A1I4YCI3"/>
<protein>
    <submittedName>
        <fullName evidence="5">DNA-binding transcriptional regulator, MarR family</fullName>
    </submittedName>
</protein>
<evidence type="ECO:0000313" key="6">
    <source>
        <dbReference type="Proteomes" id="UP000198867"/>
    </source>
</evidence>
<dbReference type="SMART" id="SM00347">
    <property type="entry name" value="HTH_MARR"/>
    <property type="match status" value="1"/>
</dbReference>
<accession>A0A1I4YCI3</accession>
<keyword evidence="3" id="KW-0804">Transcription</keyword>
<evidence type="ECO:0000256" key="1">
    <source>
        <dbReference type="ARBA" id="ARBA00023015"/>
    </source>
</evidence>
<dbReference type="EMBL" id="FOVM01000001">
    <property type="protein sequence ID" value="SFN35686.1"/>
    <property type="molecule type" value="Genomic_DNA"/>
</dbReference>
<keyword evidence="6" id="KW-1185">Reference proteome</keyword>
<dbReference type="PROSITE" id="PS50995">
    <property type="entry name" value="HTH_MARR_2"/>
    <property type="match status" value="1"/>
</dbReference>
<keyword evidence="2 5" id="KW-0238">DNA-binding</keyword>
<organism evidence="5 6">
    <name type="scientific">Mycetocola miduiensis</name>
    <dbReference type="NCBI Taxonomy" id="995034"/>
    <lineage>
        <taxon>Bacteria</taxon>
        <taxon>Bacillati</taxon>
        <taxon>Actinomycetota</taxon>
        <taxon>Actinomycetes</taxon>
        <taxon>Micrococcales</taxon>
        <taxon>Microbacteriaceae</taxon>
        <taxon>Mycetocola</taxon>
    </lineage>
</organism>
<name>A0A1I4YCI3_9MICO</name>
<dbReference type="STRING" id="995034.SAMN05216219_0115"/>
<dbReference type="InterPro" id="IPR036388">
    <property type="entry name" value="WH-like_DNA-bd_sf"/>
</dbReference>
<evidence type="ECO:0000256" key="2">
    <source>
        <dbReference type="ARBA" id="ARBA00023125"/>
    </source>
</evidence>
<evidence type="ECO:0000313" key="5">
    <source>
        <dbReference type="EMBL" id="SFN35686.1"/>
    </source>
</evidence>
<dbReference type="GO" id="GO:0003700">
    <property type="term" value="F:DNA-binding transcription factor activity"/>
    <property type="evidence" value="ECO:0007669"/>
    <property type="project" value="InterPro"/>
</dbReference>
<reference evidence="6" key="1">
    <citation type="submission" date="2016-10" db="EMBL/GenBank/DDBJ databases">
        <authorList>
            <person name="Varghese N."/>
            <person name="Submissions S."/>
        </authorList>
    </citation>
    <scope>NUCLEOTIDE SEQUENCE [LARGE SCALE GENOMIC DNA]</scope>
    <source>
        <strain evidence="6">CGMCC 1.11101</strain>
    </source>
</reference>
<gene>
    <name evidence="5" type="ORF">SAMN05216219_0115</name>
</gene>
<dbReference type="InterPro" id="IPR052067">
    <property type="entry name" value="Metal_resp_HTH_trans_reg"/>
</dbReference>
<dbReference type="Gene3D" id="1.10.10.10">
    <property type="entry name" value="Winged helix-like DNA-binding domain superfamily/Winged helix DNA-binding domain"/>
    <property type="match status" value="1"/>
</dbReference>
<dbReference type="GO" id="GO:0003677">
    <property type="term" value="F:DNA binding"/>
    <property type="evidence" value="ECO:0007669"/>
    <property type="project" value="UniProtKB-KW"/>
</dbReference>
<feature type="domain" description="HTH marR-type" evidence="4">
    <location>
        <begin position="8"/>
        <end position="143"/>
    </location>
</feature>